<evidence type="ECO:0000313" key="1">
    <source>
        <dbReference type="EMBL" id="CAK0790661.1"/>
    </source>
</evidence>
<gene>
    <name evidence="1" type="ORF">PCOR1329_LOCUS1880</name>
</gene>
<organism evidence="1 2">
    <name type="scientific">Prorocentrum cordatum</name>
    <dbReference type="NCBI Taxonomy" id="2364126"/>
    <lineage>
        <taxon>Eukaryota</taxon>
        <taxon>Sar</taxon>
        <taxon>Alveolata</taxon>
        <taxon>Dinophyceae</taxon>
        <taxon>Prorocentrales</taxon>
        <taxon>Prorocentraceae</taxon>
        <taxon>Prorocentrum</taxon>
    </lineage>
</organism>
<proteinExistence type="predicted"/>
<feature type="non-terminal residue" evidence="1">
    <location>
        <position position="1"/>
    </location>
</feature>
<dbReference type="Proteomes" id="UP001189429">
    <property type="component" value="Unassembled WGS sequence"/>
</dbReference>
<dbReference type="EMBL" id="CAUYUJ010000457">
    <property type="protein sequence ID" value="CAK0790661.1"/>
    <property type="molecule type" value="Genomic_DNA"/>
</dbReference>
<keyword evidence="2" id="KW-1185">Reference proteome</keyword>
<reference evidence="1" key="1">
    <citation type="submission" date="2023-10" db="EMBL/GenBank/DDBJ databases">
        <authorList>
            <person name="Chen Y."/>
            <person name="Shah S."/>
            <person name="Dougan E. K."/>
            <person name="Thang M."/>
            <person name="Chan C."/>
        </authorList>
    </citation>
    <scope>NUCLEOTIDE SEQUENCE [LARGE SCALE GENOMIC DNA]</scope>
</reference>
<name>A0ABN9PH60_9DINO</name>
<protein>
    <submittedName>
        <fullName evidence="1">Uncharacterized protein</fullName>
    </submittedName>
</protein>
<sequence length="113" mass="11940">DDDGEASLDCSAAVLDAAERFGQLMRLVPAVQARLSAGGMDGADIAATYRAMGRLKFFDGDLLDSLNRALCGLLRGGKGSDKVACDAVECLTALNAYDRSVFALDVSCRHLPR</sequence>
<evidence type="ECO:0000313" key="2">
    <source>
        <dbReference type="Proteomes" id="UP001189429"/>
    </source>
</evidence>
<comment type="caution">
    <text evidence="1">The sequence shown here is derived from an EMBL/GenBank/DDBJ whole genome shotgun (WGS) entry which is preliminary data.</text>
</comment>
<accession>A0ABN9PH60</accession>